<evidence type="ECO:0000256" key="1">
    <source>
        <dbReference type="SAM" id="MobiDB-lite"/>
    </source>
</evidence>
<proteinExistence type="predicted"/>
<reference evidence="2" key="1">
    <citation type="journal article" date="2014" name="Front. Microbiol.">
        <title>High frequency of phylogenetically diverse reductive dehalogenase-homologous genes in deep subseafloor sedimentary metagenomes.</title>
        <authorList>
            <person name="Kawai M."/>
            <person name="Futagami T."/>
            <person name="Toyoda A."/>
            <person name="Takaki Y."/>
            <person name="Nishi S."/>
            <person name="Hori S."/>
            <person name="Arai W."/>
            <person name="Tsubouchi T."/>
            <person name="Morono Y."/>
            <person name="Uchiyama I."/>
            <person name="Ito T."/>
            <person name="Fujiyama A."/>
            <person name="Inagaki F."/>
            <person name="Takami H."/>
        </authorList>
    </citation>
    <scope>NUCLEOTIDE SEQUENCE</scope>
    <source>
        <strain evidence="2">Expedition CK06-06</strain>
    </source>
</reference>
<gene>
    <name evidence="2" type="ORF">S03H2_53444</name>
</gene>
<protein>
    <submittedName>
        <fullName evidence="2">Uncharacterized protein</fullName>
    </submittedName>
</protein>
<sequence length="64" mass="6840">MGAASLNYPGPGLLSGQAAESEDYSGGKENETTETVDECQQIFNKLLRFGASLGVREGWKLTLC</sequence>
<evidence type="ECO:0000313" key="2">
    <source>
        <dbReference type="EMBL" id="GAH73995.1"/>
    </source>
</evidence>
<accession>X1IXN8</accession>
<name>X1IXN8_9ZZZZ</name>
<dbReference type="AlphaFoldDB" id="X1IXN8"/>
<organism evidence="2">
    <name type="scientific">marine sediment metagenome</name>
    <dbReference type="NCBI Taxonomy" id="412755"/>
    <lineage>
        <taxon>unclassified sequences</taxon>
        <taxon>metagenomes</taxon>
        <taxon>ecological metagenomes</taxon>
    </lineage>
</organism>
<dbReference type="EMBL" id="BARU01034018">
    <property type="protein sequence ID" value="GAH73995.1"/>
    <property type="molecule type" value="Genomic_DNA"/>
</dbReference>
<comment type="caution">
    <text evidence="2">The sequence shown here is derived from an EMBL/GenBank/DDBJ whole genome shotgun (WGS) entry which is preliminary data.</text>
</comment>
<feature type="region of interest" description="Disordered" evidence="1">
    <location>
        <begin position="1"/>
        <end position="35"/>
    </location>
</feature>